<name>A0A0K8W4W9_BACLA</name>
<evidence type="ECO:0000256" key="1">
    <source>
        <dbReference type="SAM" id="SignalP"/>
    </source>
</evidence>
<proteinExistence type="predicted"/>
<dbReference type="OrthoDB" id="7975759at2759"/>
<accession>A0A0K8W4W9</accession>
<dbReference type="GO" id="GO:0005549">
    <property type="term" value="F:odorant binding"/>
    <property type="evidence" value="ECO:0007669"/>
    <property type="project" value="InterPro"/>
</dbReference>
<gene>
    <name evidence="2" type="ORF">c0_g1_i1</name>
</gene>
<protein>
    <recommendedName>
        <fullName evidence="3">Odorant-binding protein</fullName>
    </recommendedName>
</protein>
<dbReference type="Gene3D" id="1.10.238.20">
    <property type="entry name" value="Pheromone/general odorant binding protein domain"/>
    <property type="match status" value="2"/>
</dbReference>
<reference evidence="2" key="1">
    <citation type="submission" date="2015-06" db="EMBL/GenBank/DDBJ databases">
        <authorList>
            <person name="Hoefler B.C."/>
            <person name="Straight P.D."/>
        </authorList>
    </citation>
    <scope>NUCLEOTIDE SEQUENCE</scope>
</reference>
<feature type="signal peptide" evidence="1">
    <location>
        <begin position="1"/>
        <end position="22"/>
    </location>
</feature>
<dbReference type="AlphaFoldDB" id="A0A0K8W4W9"/>
<keyword evidence="1" id="KW-0732">Signal</keyword>
<dbReference type="InterPro" id="IPR036728">
    <property type="entry name" value="PBP_GOBP_sf"/>
</dbReference>
<evidence type="ECO:0008006" key="3">
    <source>
        <dbReference type="Google" id="ProtNLM"/>
    </source>
</evidence>
<organism evidence="2">
    <name type="scientific">Bactrocera latifrons</name>
    <name type="common">Malaysian fruit fly</name>
    <name type="synonym">Chaetodacus latifrons</name>
    <dbReference type="NCBI Taxonomy" id="174628"/>
    <lineage>
        <taxon>Eukaryota</taxon>
        <taxon>Metazoa</taxon>
        <taxon>Ecdysozoa</taxon>
        <taxon>Arthropoda</taxon>
        <taxon>Hexapoda</taxon>
        <taxon>Insecta</taxon>
        <taxon>Pterygota</taxon>
        <taxon>Neoptera</taxon>
        <taxon>Endopterygota</taxon>
        <taxon>Diptera</taxon>
        <taxon>Brachycera</taxon>
        <taxon>Muscomorpha</taxon>
        <taxon>Tephritoidea</taxon>
        <taxon>Tephritidae</taxon>
        <taxon>Bactrocera</taxon>
        <taxon>Bactrocera</taxon>
    </lineage>
</organism>
<dbReference type="SUPFAM" id="SSF47565">
    <property type="entry name" value="Insect pheromone/odorant-binding proteins"/>
    <property type="match status" value="1"/>
</dbReference>
<dbReference type="EMBL" id="GDHF01006207">
    <property type="protein sequence ID" value="JAI46107.1"/>
    <property type="molecule type" value="Transcribed_RNA"/>
</dbReference>
<evidence type="ECO:0000313" key="2">
    <source>
        <dbReference type="EMBL" id="JAI46107.1"/>
    </source>
</evidence>
<sequence length="319" mass="36556">MNVLIFLCLSDIFLNLPSSSLAFDVNCETSNSAVLSGIQEDYVNATVSKEAESDVFSGAKEPSFFPGLMPEVVRYAKHRCSHDLPNANVNWGVQIFSNEAEAHDTHCYVKCFLRRVGLIQLHTLGWDTDRLLAMLANLRGHQNLPTNCLDSLCKTGTMNGKCEPYYEMWMKIRQDCQFGFNAFFYYDVRLEELPFEEPLPLYREPGVEPYRFCSAVLKEDSVDMKSPQFSLCIYSQLHYIDSYGRIDASEIIHSFTGSAHLTAHNERVIRNCAHLANSHFILGQNSEEMAQHMTTCLTKKIPDDYSFVLQYWNQVMRDY</sequence>
<feature type="chain" id="PRO_5005522783" description="Odorant-binding protein" evidence="1">
    <location>
        <begin position="23"/>
        <end position="319"/>
    </location>
</feature>